<dbReference type="Proteomes" id="UP001558652">
    <property type="component" value="Unassembled WGS sequence"/>
</dbReference>
<protein>
    <submittedName>
        <fullName evidence="1">Uncharacterized protein</fullName>
    </submittedName>
</protein>
<evidence type="ECO:0000313" key="2">
    <source>
        <dbReference type="Proteomes" id="UP001558652"/>
    </source>
</evidence>
<name>A0ABD0YFN4_9HEMI</name>
<evidence type="ECO:0000313" key="1">
    <source>
        <dbReference type="EMBL" id="KAL1130011.1"/>
    </source>
</evidence>
<proteinExistence type="predicted"/>
<dbReference type="SUPFAM" id="SSF110035">
    <property type="entry name" value="GDNF receptor-like"/>
    <property type="match status" value="1"/>
</dbReference>
<dbReference type="EMBL" id="JBFDAA010000008">
    <property type="protein sequence ID" value="KAL1130011.1"/>
    <property type="molecule type" value="Genomic_DNA"/>
</dbReference>
<gene>
    <name evidence="1" type="ORF">AAG570_012954</name>
</gene>
<organism evidence="1 2">
    <name type="scientific">Ranatra chinensis</name>
    <dbReference type="NCBI Taxonomy" id="642074"/>
    <lineage>
        <taxon>Eukaryota</taxon>
        <taxon>Metazoa</taxon>
        <taxon>Ecdysozoa</taxon>
        <taxon>Arthropoda</taxon>
        <taxon>Hexapoda</taxon>
        <taxon>Insecta</taxon>
        <taxon>Pterygota</taxon>
        <taxon>Neoptera</taxon>
        <taxon>Paraneoptera</taxon>
        <taxon>Hemiptera</taxon>
        <taxon>Heteroptera</taxon>
        <taxon>Panheteroptera</taxon>
        <taxon>Nepomorpha</taxon>
        <taxon>Nepidae</taxon>
        <taxon>Ranatrinae</taxon>
        <taxon>Ranatra</taxon>
    </lineage>
</organism>
<comment type="caution">
    <text evidence="1">The sequence shown here is derived from an EMBL/GenBank/DDBJ whole genome shotgun (WGS) entry which is preliminary data.</text>
</comment>
<reference evidence="1 2" key="1">
    <citation type="submission" date="2024-07" db="EMBL/GenBank/DDBJ databases">
        <title>Chromosome-level genome assembly of the water stick insect Ranatra chinensis (Heteroptera: Nepidae).</title>
        <authorList>
            <person name="Liu X."/>
        </authorList>
    </citation>
    <scope>NUCLEOTIDE SEQUENCE [LARGE SCALE GENOMIC DNA]</scope>
    <source>
        <strain evidence="1">Cailab_2021Rc</strain>
        <tissue evidence="1">Muscle</tissue>
    </source>
</reference>
<keyword evidence="2" id="KW-1185">Reference proteome</keyword>
<sequence>MDVASPLLAGREQRVRTVEEAEGDEKSGVETLNCLLARQLCFEDPSCSPILETIPRVCGPESATRRLVFEASVSYDLKLLEGYDSKFLRDYASKLLGDYNSKNPEEYYVLKHRAVMT</sequence>
<dbReference type="InterPro" id="IPR037193">
    <property type="entry name" value="GDNF_alpha"/>
</dbReference>
<dbReference type="AlphaFoldDB" id="A0ABD0YFN4"/>
<accession>A0ABD0YFN4</accession>